<dbReference type="AlphaFoldDB" id="A0A078KNK8"/>
<dbReference type="PANTHER" id="PTHR39162">
    <property type="entry name" value="GLL3345 PROTEIN"/>
    <property type="match status" value="1"/>
</dbReference>
<dbReference type="PANTHER" id="PTHR39162:SF1">
    <property type="entry name" value="SPORULATION PROTEIN YTFJ"/>
    <property type="match status" value="1"/>
</dbReference>
<dbReference type="Pfam" id="PF09579">
    <property type="entry name" value="Spore_YtfJ"/>
    <property type="match status" value="1"/>
</dbReference>
<dbReference type="KEGG" id="ccel:CCDG5_1000"/>
<dbReference type="NCBIfam" id="TIGR02874">
    <property type="entry name" value="spore_ytfJ"/>
    <property type="match status" value="1"/>
</dbReference>
<proteinExistence type="predicted"/>
<protein>
    <recommendedName>
        <fullName evidence="4">Sporulation protein YtfJ</fullName>
    </recommendedName>
</protein>
<feature type="region of interest" description="Disordered" evidence="1">
    <location>
        <begin position="122"/>
        <end position="141"/>
    </location>
</feature>
<dbReference type="HOGENOM" id="CLU_115880_0_1_9"/>
<sequence length="141" mass="14613">MSEHPIQALMENTLQKIREMADVNTIIGEQIVAPDGTVIIPVSKVSMGFASGGSDVGAKSTKTMFGGGGGAGVTINPVAFIVISNGNVKLLQIENSTTAGGKAISLVPELFDKITALFNKDKKDKTDSVTQGTTTSTVTDK</sequence>
<evidence type="ECO:0000256" key="1">
    <source>
        <dbReference type="SAM" id="MobiDB-lite"/>
    </source>
</evidence>
<name>A0A078KNK8_9FIRM</name>
<dbReference type="PATRIC" id="fig|29343.3.peg.1054"/>
<keyword evidence="3" id="KW-1185">Reference proteome</keyword>
<evidence type="ECO:0000313" key="3">
    <source>
        <dbReference type="Proteomes" id="UP000032431"/>
    </source>
</evidence>
<dbReference type="STRING" id="29343.CCDG5_1000"/>
<reference evidence="3" key="1">
    <citation type="submission" date="2014-07" db="EMBL/GenBank/DDBJ databases">
        <authorList>
            <person name="Wibberg D."/>
        </authorList>
    </citation>
    <scope>NUCLEOTIDE SEQUENCE [LARGE SCALE GENOMIC DNA]</scope>
    <source>
        <strain evidence="3">DG5</strain>
    </source>
</reference>
<feature type="compositionally biased region" description="Low complexity" evidence="1">
    <location>
        <begin position="128"/>
        <end position="141"/>
    </location>
</feature>
<evidence type="ECO:0000313" key="2">
    <source>
        <dbReference type="EMBL" id="CDZ24117.1"/>
    </source>
</evidence>
<dbReference type="OrthoDB" id="9796262at2"/>
<dbReference type="Proteomes" id="UP000032431">
    <property type="component" value="Chromosome I"/>
</dbReference>
<dbReference type="InterPro" id="IPR014229">
    <property type="entry name" value="Spore_YtfJ"/>
</dbReference>
<dbReference type="EMBL" id="LM995447">
    <property type="protein sequence ID" value="CDZ24117.1"/>
    <property type="molecule type" value="Genomic_DNA"/>
</dbReference>
<organism evidence="2 3">
    <name type="scientific">[Clostridium] cellulosi</name>
    <dbReference type="NCBI Taxonomy" id="29343"/>
    <lineage>
        <taxon>Bacteria</taxon>
        <taxon>Bacillati</taxon>
        <taxon>Bacillota</taxon>
        <taxon>Clostridia</taxon>
        <taxon>Eubacteriales</taxon>
        <taxon>Oscillospiraceae</taxon>
        <taxon>Oscillospiraceae incertae sedis</taxon>
    </lineage>
</organism>
<accession>A0A078KNK8</accession>
<dbReference type="PIRSF" id="PIRSF021377">
    <property type="entry name" value="YtfJ"/>
    <property type="match status" value="1"/>
</dbReference>
<gene>
    <name evidence="2" type="ORF">CCDG5_1000</name>
</gene>
<evidence type="ECO:0008006" key="4">
    <source>
        <dbReference type="Google" id="ProtNLM"/>
    </source>
</evidence>